<dbReference type="InterPro" id="IPR003717">
    <property type="entry name" value="RecO"/>
</dbReference>
<dbReference type="InterPro" id="IPR037278">
    <property type="entry name" value="ARFGAP/RecO"/>
</dbReference>
<evidence type="ECO:0000256" key="6">
    <source>
        <dbReference type="ARBA" id="ARBA00033409"/>
    </source>
</evidence>
<evidence type="ECO:0000256" key="3">
    <source>
        <dbReference type="ARBA" id="ARBA00022763"/>
    </source>
</evidence>
<dbReference type="PANTHER" id="PTHR33991:SF1">
    <property type="entry name" value="DNA REPAIR PROTEIN RECO"/>
    <property type="match status" value="1"/>
</dbReference>
<dbReference type="EMBL" id="JABRWJ010000002">
    <property type="protein sequence ID" value="NRF66848.1"/>
    <property type="molecule type" value="Genomic_DNA"/>
</dbReference>
<evidence type="ECO:0000256" key="4">
    <source>
        <dbReference type="ARBA" id="ARBA00023172"/>
    </source>
</evidence>
<evidence type="ECO:0000313" key="10">
    <source>
        <dbReference type="Proteomes" id="UP000737171"/>
    </source>
</evidence>
<protein>
    <recommendedName>
        <fullName evidence="2 7">DNA repair protein RecO</fullName>
    </recommendedName>
    <alternativeName>
        <fullName evidence="6 7">Recombination protein O</fullName>
    </alternativeName>
</protein>
<evidence type="ECO:0000256" key="7">
    <source>
        <dbReference type="HAMAP-Rule" id="MF_00201"/>
    </source>
</evidence>
<keyword evidence="10" id="KW-1185">Reference proteome</keyword>
<evidence type="ECO:0000256" key="5">
    <source>
        <dbReference type="ARBA" id="ARBA00023204"/>
    </source>
</evidence>
<evidence type="ECO:0000256" key="1">
    <source>
        <dbReference type="ARBA" id="ARBA00007452"/>
    </source>
</evidence>
<dbReference type="Pfam" id="PF02565">
    <property type="entry name" value="RecO_C"/>
    <property type="match status" value="1"/>
</dbReference>
<dbReference type="Proteomes" id="UP000737171">
    <property type="component" value="Unassembled WGS sequence"/>
</dbReference>
<accession>A0ABX2EE12</accession>
<organism evidence="9 10">
    <name type="scientific">Pseudaquabacterium terrae</name>
    <dbReference type="NCBI Taxonomy" id="2732868"/>
    <lineage>
        <taxon>Bacteria</taxon>
        <taxon>Pseudomonadati</taxon>
        <taxon>Pseudomonadota</taxon>
        <taxon>Betaproteobacteria</taxon>
        <taxon>Burkholderiales</taxon>
        <taxon>Sphaerotilaceae</taxon>
        <taxon>Pseudaquabacterium</taxon>
    </lineage>
</organism>
<comment type="caution">
    <text evidence="9">The sequence shown here is derived from an EMBL/GenBank/DDBJ whole genome shotgun (WGS) entry which is preliminary data.</text>
</comment>
<evidence type="ECO:0000313" key="9">
    <source>
        <dbReference type="EMBL" id="NRF66848.1"/>
    </source>
</evidence>
<dbReference type="SUPFAM" id="SSF50249">
    <property type="entry name" value="Nucleic acid-binding proteins"/>
    <property type="match status" value="1"/>
</dbReference>
<reference evidence="9 10" key="1">
    <citation type="submission" date="2020-05" db="EMBL/GenBank/DDBJ databases">
        <title>Aquincola sp. isolate from soil.</title>
        <authorList>
            <person name="Han J."/>
            <person name="Kim D.-U."/>
        </authorList>
    </citation>
    <scope>NUCLEOTIDE SEQUENCE [LARGE SCALE GENOMIC DNA]</scope>
    <source>
        <strain evidence="9 10">S2</strain>
    </source>
</reference>
<feature type="domain" description="DNA replication/recombination mediator RecO N-terminal" evidence="8">
    <location>
        <begin position="1"/>
        <end position="66"/>
    </location>
</feature>
<dbReference type="NCBIfam" id="TIGR00613">
    <property type="entry name" value="reco"/>
    <property type="match status" value="1"/>
</dbReference>
<sequence>MRSAAQPAFVLHQWDWSETSLILDLFTREQGRLAAVAKGAKRPYSQLRAVLLPFQRIAVTLGRPKADESSDILTLRAAEYAAGGAVLPPPRLFAGFYLNELLMKLLARQDPHALLFDAYADTLHALAGGDEEAPLRAFELLLLRETGVLPELGRDTVTQQALEPGRSYALRPESGLVASADAALSGRDWQALQVALDVDDPAALRATDPATLSALKPQLRTLLHYHLGSPQLRTRAAMLDVRRLLDKD</sequence>
<name>A0ABX2EE12_9BURK</name>
<evidence type="ECO:0000259" key="8">
    <source>
        <dbReference type="Pfam" id="PF11967"/>
    </source>
</evidence>
<dbReference type="InterPro" id="IPR012340">
    <property type="entry name" value="NA-bd_OB-fold"/>
</dbReference>
<keyword evidence="4 7" id="KW-0233">DNA recombination</keyword>
<dbReference type="Gene3D" id="1.20.1440.120">
    <property type="entry name" value="Recombination protein O, C-terminal domain"/>
    <property type="match status" value="1"/>
</dbReference>
<comment type="similarity">
    <text evidence="1 7">Belongs to the RecO family.</text>
</comment>
<dbReference type="Gene3D" id="2.40.50.140">
    <property type="entry name" value="Nucleic acid-binding proteins"/>
    <property type="match status" value="1"/>
</dbReference>
<dbReference type="RefSeq" id="WP_173121948.1">
    <property type="nucleotide sequence ID" value="NZ_JABRWJ010000002.1"/>
</dbReference>
<dbReference type="SUPFAM" id="SSF57863">
    <property type="entry name" value="ArfGap/RecO-like zinc finger"/>
    <property type="match status" value="1"/>
</dbReference>
<dbReference type="Pfam" id="PF11967">
    <property type="entry name" value="RecO_N"/>
    <property type="match status" value="1"/>
</dbReference>
<comment type="function">
    <text evidence="7">Involved in DNA repair and RecF pathway recombination.</text>
</comment>
<evidence type="ECO:0000256" key="2">
    <source>
        <dbReference type="ARBA" id="ARBA00021310"/>
    </source>
</evidence>
<gene>
    <name evidence="7 9" type="primary">recO</name>
    <name evidence="9" type="ORF">HLB44_07625</name>
</gene>
<dbReference type="HAMAP" id="MF_00201">
    <property type="entry name" value="RecO"/>
    <property type="match status" value="1"/>
</dbReference>
<keyword evidence="5 7" id="KW-0234">DNA repair</keyword>
<dbReference type="InterPro" id="IPR022572">
    <property type="entry name" value="DNA_rep/recomb_RecO_N"/>
</dbReference>
<keyword evidence="3 7" id="KW-0227">DNA damage</keyword>
<proteinExistence type="inferred from homology"/>
<dbReference type="PANTHER" id="PTHR33991">
    <property type="entry name" value="DNA REPAIR PROTEIN RECO"/>
    <property type="match status" value="1"/>
</dbReference>
<dbReference type="InterPro" id="IPR042242">
    <property type="entry name" value="RecO_C"/>
</dbReference>